<feature type="transmembrane region" description="Helical" evidence="5">
    <location>
        <begin position="54"/>
        <end position="74"/>
    </location>
</feature>
<dbReference type="GO" id="GO:0016020">
    <property type="term" value="C:membrane"/>
    <property type="evidence" value="ECO:0007669"/>
    <property type="project" value="UniProtKB-SubCell"/>
</dbReference>
<reference evidence="8" key="2">
    <citation type="submission" date="2021-12" db="EMBL/GenBank/DDBJ databases">
        <authorList>
            <person name="Veyrier F.J."/>
        </authorList>
    </citation>
    <scope>NUCLEOTIDE SEQUENCE</scope>
    <source>
        <strain evidence="8">1258/02</strain>
    </source>
</reference>
<feature type="transmembrane region" description="Helical" evidence="5">
    <location>
        <begin position="272"/>
        <end position="291"/>
    </location>
</feature>
<evidence type="ECO:0000256" key="4">
    <source>
        <dbReference type="ARBA" id="ARBA00023136"/>
    </source>
</evidence>
<keyword evidence="2 5" id="KW-0812">Transmembrane</keyword>
<feature type="transmembrane region" description="Helical" evidence="5">
    <location>
        <begin position="27"/>
        <end position="47"/>
    </location>
</feature>
<feature type="domain" description="STAS" evidence="6">
    <location>
        <begin position="445"/>
        <end position="554"/>
    </location>
</feature>
<name>A0AAE9KFY6_9NEIS</name>
<protein>
    <submittedName>
        <fullName evidence="8">STAS domain-containing protein</fullName>
    </submittedName>
    <submittedName>
        <fullName evidence="7">SulP family sulfate permease</fullName>
    </submittedName>
</protein>
<accession>A0AAE9KFY6</accession>
<evidence type="ECO:0000313" key="10">
    <source>
        <dbReference type="Proteomes" id="UP000829756"/>
    </source>
</evidence>
<dbReference type="InterPro" id="IPR036513">
    <property type="entry name" value="STAS_dom_sf"/>
</dbReference>
<dbReference type="EMBL" id="SLXE01000006">
    <property type="protein sequence ID" value="TCP07822.1"/>
    <property type="molecule type" value="Genomic_DNA"/>
</dbReference>
<dbReference type="InterPro" id="IPR002645">
    <property type="entry name" value="STAS_dom"/>
</dbReference>
<feature type="transmembrane region" description="Helical" evidence="5">
    <location>
        <begin position="351"/>
        <end position="381"/>
    </location>
</feature>
<dbReference type="Proteomes" id="UP000829756">
    <property type="component" value="Chromosome"/>
</dbReference>
<evidence type="ECO:0000259" key="6">
    <source>
        <dbReference type="PROSITE" id="PS50801"/>
    </source>
</evidence>
<dbReference type="PANTHER" id="PTHR11814">
    <property type="entry name" value="SULFATE TRANSPORTER"/>
    <property type="match status" value="1"/>
</dbReference>
<dbReference type="InterPro" id="IPR011547">
    <property type="entry name" value="SLC26A/SulP_dom"/>
</dbReference>
<feature type="transmembrane region" description="Helical" evidence="5">
    <location>
        <begin position="402"/>
        <end position="435"/>
    </location>
</feature>
<evidence type="ECO:0000256" key="3">
    <source>
        <dbReference type="ARBA" id="ARBA00022989"/>
    </source>
</evidence>
<keyword evidence="9" id="KW-1185">Reference proteome</keyword>
<dbReference type="PROSITE" id="PS50801">
    <property type="entry name" value="STAS"/>
    <property type="match status" value="1"/>
</dbReference>
<dbReference type="AlphaFoldDB" id="A0AAE9KFY6"/>
<dbReference type="Gene3D" id="3.30.750.24">
    <property type="entry name" value="STAS domain"/>
    <property type="match status" value="1"/>
</dbReference>
<comment type="subcellular location">
    <subcellularLocation>
        <location evidence="1">Membrane</location>
        <topology evidence="1">Multi-pass membrane protein</topology>
    </subcellularLocation>
</comment>
<feature type="transmembrane region" description="Helical" evidence="5">
    <location>
        <begin position="312"/>
        <end position="331"/>
    </location>
</feature>
<feature type="transmembrane region" description="Helical" evidence="5">
    <location>
        <begin position="120"/>
        <end position="143"/>
    </location>
</feature>
<dbReference type="Pfam" id="PF00916">
    <property type="entry name" value="Sulfate_transp"/>
    <property type="match status" value="1"/>
</dbReference>
<evidence type="ECO:0000256" key="1">
    <source>
        <dbReference type="ARBA" id="ARBA00004141"/>
    </source>
</evidence>
<evidence type="ECO:0000313" key="9">
    <source>
        <dbReference type="Proteomes" id="UP000294721"/>
    </source>
</evidence>
<dbReference type="InterPro" id="IPR001902">
    <property type="entry name" value="SLC26A/SulP_fam"/>
</dbReference>
<dbReference type="SUPFAM" id="SSF52091">
    <property type="entry name" value="SpoIIaa-like"/>
    <property type="match status" value="1"/>
</dbReference>
<evidence type="ECO:0000313" key="7">
    <source>
        <dbReference type="EMBL" id="TCP07822.1"/>
    </source>
</evidence>
<evidence type="ECO:0000256" key="5">
    <source>
        <dbReference type="SAM" id="Phobius"/>
    </source>
</evidence>
<dbReference type="EMBL" id="CP091507">
    <property type="protein sequence ID" value="UOO78676.1"/>
    <property type="molecule type" value="Genomic_DNA"/>
</dbReference>
<dbReference type="KEGG" id="usu:LVJ78_08155"/>
<reference evidence="7 9" key="1">
    <citation type="submission" date="2019-03" db="EMBL/GenBank/DDBJ databases">
        <title>Genomic Encyclopedia of Type Strains, Phase IV (KMG-IV): sequencing the most valuable type-strain genomes for metagenomic binning, comparative biology and taxonomic classification.</title>
        <authorList>
            <person name="Goeker M."/>
        </authorList>
    </citation>
    <scope>NUCLEOTIDE SEQUENCE [LARGE SCALE GENOMIC DNA]</scope>
    <source>
        <strain evidence="7 9">DSM 17474</strain>
    </source>
</reference>
<dbReference type="RefSeq" id="WP_132953245.1">
    <property type="nucleotide sequence ID" value="NZ_CP091507.1"/>
</dbReference>
<feature type="transmembrane region" description="Helical" evidence="5">
    <location>
        <begin position="94"/>
        <end position="113"/>
    </location>
</feature>
<feature type="transmembrane region" description="Helical" evidence="5">
    <location>
        <begin position="176"/>
        <end position="196"/>
    </location>
</feature>
<feature type="transmembrane region" description="Helical" evidence="5">
    <location>
        <begin position="217"/>
        <end position="239"/>
    </location>
</feature>
<organism evidence="8 10">
    <name type="scientific">Uruburuella suis</name>
    <dbReference type="NCBI Taxonomy" id="252130"/>
    <lineage>
        <taxon>Bacteria</taxon>
        <taxon>Pseudomonadati</taxon>
        <taxon>Pseudomonadota</taxon>
        <taxon>Betaproteobacteria</taxon>
        <taxon>Neisseriales</taxon>
        <taxon>Neisseriaceae</taxon>
        <taxon>Uruburuella</taxon>
    </lineage>
</organism>
<evidence type="ECO:0000313" key="8">
    <source>
        <dbReference type="EMBL" id="UOO78676.1"/>
    </source>
</evidence>
<gene>
    <name evidence="7" type="ORF">EV680_10663</name>
    <name evidence="8" type="ORF">LVJ78_08155</name>
</gene>
<dbReference type="GO" id="GO:0055085">
    <property type="term" value="P:transmembrane transport"/>
    <property type="evidence" value="ECO:0007669"/>
    <property type="project" value="InterPro"/>
</dbReference>
<keyword evidence="4 5" id="KW-0472">Membrane</keyword>
<dbReference type="CDD" id="cd07042">
    <property type="entry name" value="STAS_SulP_like_sulfate_transporter"/>
    <property type="match status" value="1"/>
</dbReference>
<reference evidence="8" key="3">
    <citation type="journal article" date="2022" name="Res Sq">
        <title>Evolution of multicellular longitudinally dividing oral cavity symbionts (Neisseriaceae).</title>
        <authorList>
            <person name="Nyongesa S."/>
            <person name="Weber P."/>
            <person name="Bernet E."/>
            <person name="Pullido F."/>
            <person name="Nieckarz M."/>
            <person name="Delaby M."/>
            <person name="Nieves C."/>
            <person name="Viehboeck T."/>
            <person name="Krause N."/>
            <person name="Rivera-Millot A."/>
            <person name="Nakamura A."/>
            <person name="Vischer N."/>
            <person name="VanNieuwenhze M."/>
            <person name="Brun Y."/>
            <person name="Cava F."/>
            <person name="Bulgheresi S."/>
            <person name="Veyrier F."/>
        </authorList>
    </citation>
    <scope>NUCLEOTIDE SEQUENCE</scope>
    <source>
        <strain evidence="8">1258/02</strain>
    </source>
</reference>
<dbReference type="Pfam" id="PF01740">
    <property type="entry name" value="STAS"/>
    <property type="match status" value="1"/>
</dbReference>
<evidence type="ECO:0000256" key="2">
    <source>
        <dbReference type="ARBA" id="ARBA00022692"/>
    </source>
</evidence>
<proteinExistence type="predicted"/>
<sequence length="569" mass="61756">MKFTTRFRPKLFELGKGYSKERFFKDLGAGLTVAVVALPLAMAFAIASGLKPEAGLFTAIIAGLLISLFSGSRVQIGGPAGAFIVIVYGIVEQYGVGGLLLATFMSGVMLWMMGFLRMGILIKFIPVAVIIGFTNGIAVLIGLSQIKDFFGLQIEGKMPAEFFALLQTLWQALPTWNGQALGVALLSLVIIVGWQWRMKKTAQLSEKAGLLPRMSGSLALIPGSIVALVAATLAVQFFGLNVETIGSKFNGIPQGLPEFTVPTYSWEAVKGLFLPALTLALLGAIESLLCARVADSMIRDKHDSNQELLAQGFANMVVPFFGGMPATGTIARTVTNIKNGGNSPVAGIVHALALLVVVLVAAPLAQYIPLAALSAILMFVAWNMGEWRELVRLRTFRLPYRVILLSVFVLTVVVDLTVAVEVGIFFACFIFIYRISSLSTAEPAQLPDNFASNGVAVYKLTGALFFGAVQFIESLLVNVPERALVLDFSSVIYIDSSGEESLEELLELYQEKGIPILVYGLRQQPRDLLLRTRWLPRLGGQHVFGDMESLRRYLEKLDKRGIEKNAGAR</sequence>
<keyword evidence="3 5" id="KW-1133">Transmembrane helix</keyword>
<dbReference type="Proteomes" id="UP000294721">
    <property type="component" value="Unassembled WGS sequence"/>
</dbReference>